<protein>
    <submittedName>
        <fullName evidence="1">Uncharacterized protein</fullName>
    </submittedName>
</protein>
<name>A0A0F8W8V0_9ZZZZ</name>
<gene>
    <name evidence="1" type="ORF">LCGC14_3098720</name>
</gene>
<proteinExistence type="predicted"/>
<sequence>MNDAVDLRGFTCASGVKIPKGTVLKLSSPRTAAASDGAADLFAGVASADKSATDGTTRVGAWQNGIIEFTISGTVTVGDYVVTHGNANV</sequence>
<evidence type="ECO:0000313" key="1">
    <source>
        <dbReference type="EMBL" id="KKK53043.1"/>
    </source>
</evidence>
<dbReference type="AlphaFoldDB" id="A0A0F8W8V0"/>
<dbReference type="EMBL" id="LAZR01066705">
    <property type="protein sequence ID" value="KKK53043.1"/>
    <property type="molecule type" value="Genomic_DNA"/>
</dbReference>
<accession>A0A0F8W8V0</accession>
<reference evidence="1" key="1">
    <citation type="journal article" date="2015" name="Nature">
        <title>Complex archaea that bridge the gap between prokaryotes and eukaryotes.</title>
        <authorList>
            <person name="Spang A."/>
            <person name="Saw J.H."/>
            <person name="Jorgensen S.L."/>
            <person name="Zaremba-Niedzwiedzka K."/>
            <person name="Martijn J."/>
            <person name="Lind A.E."/>
            <person name="van Eijk R."/>
            <person name="Schleper C."/>
            <person name="Guy L."/>
            <person name="Ettema T.J."/>
        </authorList>
    </citation>
    <scope>NUCLEOTIDE SEQUENCE</scope>
</reference>
<comment type="caution">
    <text evidence="1">The sequence shown here is derived from an EMBL/GenBank/DDBJ whole genome shotgun (WGS) entry which is preliminary data.</text>
</comment>
<organism evidence="1">
    <name type="scientific">marine sediment metagenome</name>
    <dbReference type="NCBI Taxonomy" id="412755"/>
    <lineage>
        <taxon>unclassified sequences</taxon>
        <taxon>metagenomes</taxon>
        <taxon>ecological metagenomes</taxon>
    </lineage>
</organism>
<feature type="non-terminal residue" evidence="1">
    <location>
        <position position="89"/>
    </location>
</feature>